<evidence type="ECO:0000259" key="2">
    <source>
        <dbReference type="Pfam" id="PF17803"/>
    </source>
</evidence>
<feature type="domain" description="RapA2 cadherin-like" evidence="2">
    <location>
        <begin position="1036"/>
        <end position="1118"/>
    </location>
</feature>
<dbReference type="eggNOG" id="COG3210">
    <property type="taxonomic scope" value="Bacteria"/>
</dbReference>
<organism evidence="3 4">
    <name type="scientific">Conexibacter woesei (strain DSM 14684 / CCUG 47730 / CIP 108061 / JCM 11494 / NBRC 100937 / ID131577)</name>
    <dbReference type="NCBI Taxonomy" id="469383"/>
    <lineage>
        <taxon>Bacteria</taxon>
        <taxon>Bacillati</taxon>
        <taxon>Actinomycetota</taxon>
        <taxon>Thermoleophilia</taxon>
        <taxon>Solirubrobacterales</taxon>
        <taxon>Conexibacteraceae</taxon>
        <taxon>Conexibacter</taxon>
    </lineage>
</organism>
<dbReference type="Pfam" id="PF17963">
    <property type="entry name" value="Big_9"/>
    <property type="match status" value="1"/>
</dbReference>
<evidence type="ECO:0000313" key="3">
    <source>
        <dbReference type="EMBL" id="ADB49720.1"/>
    </source>
</evidence>
<dbReference type="eggNOG" id="COG5295">
    <property type="taxonomic scope" value="Bacteria"/>
</dbReference>
<dbReference type="InterPro" id="IPR010221">
    <property type="entry name" value="VCBS_dom"/>
</dbReference>
<feature type="signal peptide" evidence="1">
    <location>
        <begin position="1"/>
        <end position="20"/>
    </location>
</feature>
<feature type="domain" description="RapA2 cadherin-like" evidence="2">
    <location>
        <begin position="1151"/>
        <end position="1234"/>
    </location>
</feature>
<feature type="domain" description="RapA2 cadherin-like" evidence="2">
    <location>
        <begin position="810"/>
        <end position="888"/>
    </location>
</feature>
<evidence type="ECO:0000313" key="4">
    <source>
        <dbReference type="Proteomes" id="UP000008229"/>
    </source>
</evidence>
<dbReference type="STRING" id="469383.Cwoe_1291"/>
<feature type="chain" id="PRO_5003044198" evidence="1">
    <location>
        <begin position="21"/>
        <end position="2555"/>
    </location>
</feature>
<feature type="domain" description="RapA2 cadherin-like" evidence="2">
    <location>
        <begin position="1267"/>
        <end position="1349"/>
    </location>
</feature>
<keyword evidence="4" id="KW-1185">Reference proteome</keyword>
<dbReference type="SUPFAM" id="SSF51126">
    <property type="entry name" value="Pectin lyase-like"/>
    <property type="match status" value="1"/>
</dbReference>
<dbReference type="InterPro" id="IPR040853">
    <property type="entry name" value="RapA2_cadherin-like"/>
</dbReference>
<dbReference type="OrthoDB" id="5112730at2"/>
<dbReference type="InterPro" id="IPR011050">
    <property type="entry name" value="Pectin_lyase_fold/virulence"/>
</dbReference>
<dbReference type="NCBIfam" id="NF012211">
    <property type="entry name" value="tand_rpt_95"/>
    <property type="match status" value="8"/>
</dbReference>
<dbReference type="NCBIfam" id="TIGR01965">
    <property type="entry name" value="VCBS_repeat"/>
    <property type="match status" value="7"/>
</dbReference>
<evidence type="ECO:0000256" key="1">
    <source>
        <dbReference type="SAM" id="SignalP"/>
    </source>
</evidence>
<dbReference type="Proteomes" id="UP000008229">
    <property type="component" value="Chromosome"/>
</dbReference>
<accession>D3FEP6</accession>
<feature type="domain" description="RapA2 cadherin-like" evidence="2">
    <location>
        <begin position="1497"/>
        <end position="1580"/>
    </location>
</feature>
<sequence precursor="true">MAILLIAALMAALGAAPASAITRAAADRAALSALGSADGSAPVIVFRAGRPLAPGTAIAEAGAARTAANAAATDTPARRDRLSRAGATITRAPVVLRVGSEPAWLYYEDRGPFQLFEHPGRVALVGERSGDVELSRVLSWPPLANGRLPRFMRSAAAYRNPTLRAFARLPRTGGRATGRRSAARAVGARAAGADRAATALAAQDACAVTVADMLDNAYDYASVDRTRAAFGGLLAGLEKRNSGFVAARYSTRAGLSPTDFASRLARRHGCRSVLLFIAGGGVRGGETTISLGASAHASGRLEQQDLRVSQLRALLRAHPGVDWQLVVDAPYAGGLIDALRGEPNLQLLITASEHDEPTYACIPGAARLCSATPSQLAFTSRLLSGIETLLADTAAVDRANAAAASAPQFLGRLVAEGYERGTAAAALRPFGVHPQQYLNFGRRPAPPNTSPAPSPDTQGLFEFPVAQDRSVTTDEDRAVAIDLARNPIQALLGTFTVTRQPAHGRLSGTGPNRVYTPDPDYTGPDSFQFVVRIAFFTSGTGTISIDVRPINDAPIVTTAAGTTAYAEGDPPVAVDPALTVRDVDSPNLTGATARIGAGYARGQDLLAFRDTAAITGRWDAATGVLTLRGRATVADYQAALRSITYDNSSPDPTGGPRTIAFDATDGALTSAPATRTLDVTAVNDPPVVTIAGGDVAYTENDPATPIDPALTVRDVDSANLSGATATITRGHAAAEDVLSATPAGSITARYDAPSGVLTLSGRATVAEYETTLHTLAYLNRSDAPSPATRTVTVVATDTNAAASAPVSRDVTVRPVNDVPDATNDAYSTDEDTPLSVNAATGVLANDRDLDGDTLTVVEVDGSAGNVGTAFRTTAGAQLRVNADGSLSYDPSGALDRLRTGETVRDTITYRASDGRGGNDTATVDFTVTGVNDPPVAADDAYATDEDTPLSVNAATGVLANDRDAESETLTVAEVDGSAANVGTAFRTTAGAQLRVNADGSLSYDPSGALDRLRTGDTLRDTVTYRVSDGRGGTDTATIELTITGVNDAPNAADDAYTTGQDTPLSVNAASGVLANDRDAESDTLTVAEVDGSAGNVGTTFRTTAGGQLRVNTDGSLSYDPDGQFDGLGAGDEARDSVTYRVSDGRGGNDTATIVITITGANDPPVAADDAYRTDEDTLLSVNAASGLLANDRDPDRGDTLTVAEVDGSAANVGIAFRTTAGAQLRVNADGSLSYDPSGALDRLRAGDTLRDTVTYRVSDGRGGNDTATIEFTITGVNDAPNAADDAYRTDEDTPLSVNAASGLLANDRDADGDTLTVAEVDGSAGNVGTAFRTTAGAQLRVNADGSLSYDPSGALDRLRTGETVRDTITYRASDGRGGNDTATIEFTITGVNDPPVATDDSYRTDEDTPLTVNAASGVLANDRDAEGDTLTVDEVDGSAGNVGATFAASSGALVTVNADGSLRYDPNGQFNNLRAGDTVRDTVTYRVSDGRGGTDIATIAFTLSGVNDPPVAGDNSYTTDEDTALTRNAATGVLPNDSDPDRGDVLTVDQVDGSAGNVGTTFRTTAGAQLRLNADGSFSYNPAGAFDSLRPGDQVRDNVTYRVTDGSANDTATIEFTITGVNDAPNAVDDSYDGVGNTTLVVSDPVPAGEAAKQLTGSVSTNDRDPDNLPASLSVRAERVSSTLGGSATIDSDGSFTYTPPTGVTSATDTFDYRITDGSATDVGTISVRLADQVWYVDNTEAAGGTGRSSDAFDTLAEATAASGTGDTIYVHRGDTTTNGMNAGAVLDTNERLLGEATDLVVRGDQLFDGTAARRPSIGNAAGAGVTLATGSRVEGLAIRAAGGAAIAGGAGTAGSAIADVRLTGSAGGLALSGTSGTFDVSDTTISTTGGTGLAASGAGTLNLTSAGTITVSSSGGRGVDVANTALSGTLDDVAVTGSAAGGVSLQTTTGSIAFGGVSVSASGGTGFLADRVARLSLPAAATANVSNSGGTAVAIRNSSSPDATFDTVSATGAGATGIDVSGNSTGGTTTFSGTTTVSSTTATGVRLDANGAHSVAFTGGSLGITSTSGRGLDATGSGTVTVQGVGNTIGSTTGTPLRVQNVAIGAADVTFQSIAANGAANGIVLDTTGGAGGLTVTGTGTANSGGTIQNIRGADGSSQGVGVYLNATTDVSLTAMHLANNDGHAIRGTTVNGFSLARSAIDGTNGTNVSNDEGAVSLQELTGTSSITRSAISGGVEDNVDIGSSRGTSNLTLDGNDLGSNGVAQGGNSLYIEARGTAVQRTTVNDSDFRASREDLFQQIVTDTARSDLTVSANRFVNAHTNKVTGGAGVLLNTNGSGAGADLVYRIQNNRVSGTLSHAIMVQKGTGIAAARGRIENNQVGLTGVVDSGSREGSGIVVEARGQGSQIARITGNTVRRFSEDGIKTVSGEDGIADNGTVNVDLTVTGNTVAEPGPITGAGFRAEVADSAAVVNECIDLQGNTLTGSGVLGSDIRVFHDFDNSTFRLPGYAGGSHNQAAVIAYFAGRNTASTTFASVPAAGAGYVNAGAGCAQPPA</sequence>
<feature type="domain" description="RapA2 cadherin-like" evidence="2">
    <location>
        <begin position="1612"/>
        <end position="1698"/>
    </location>
</feature>
<feature type="domain" description="RapA2 cadherin-like" evidence="2">
    <location>
        <begin position="921"/>
        <end position="1003"/>
    </location>
</feature>
<dbReference type="PANTHER" id="PTHR14139">
    <property type="entry name" value="CALSYNTENIN"/>
    <property type="match status" value="1"/>
</dbReference>
<reference evidence="3 4" key="1">
    <citation type="journal article" date="2010" name="Stand. Genomic Sci.">
        <title>Complete genome sequence of Conexibacter woesei type strain (ID131577).</title>
        <authorList>
            <person name="Pukall R."/>
            <person name="Lapidus A."/>
            <person name="Glavina Del Rio T."/>
            <person name="Copeland A."/>
            <person name="Tice H."/>
            <person name="Cheng J.-F."/>
            <person name="Lucas S."/>
            <person name="Chen F."/>
            <person name="Nolan M."/>
            <person name="Bruce D."/>
            <person name="Goodwin L."/>
            <person name="Pitluck S."/>
            <person name="Mavromatis K."/>
            <person name="Ivanova N."/>
            <person name="Ovchinnikova G."/>
            <person name="Pati A."/>
            <person name="Chen A."/>
            <person name="Palaniappan K."/>
            <person name="Land M."/>
            <person name="Hauser L."/>
            <person name="Chang Y.-J."/>
            <person name="Jeffries C.D."/>
            <person name="Chain P."/>
            <person name="Meincke L."/>
            <person name="Sims D."/>
            <person name="Brettin T."/>
            <person name="Detter J.C."/>
            <person name="Rohde M."/>
            <person name="Goeker M."/>
            <person name="Bristow J."/>
            <person name="Eisen J.A."/>
            <person name="Markowitz V."/>
            <person name="Kyrpides N.C."/>
            <person name="Klenk H.-P."/>
            <person name="Hugenholtz P."/>
        </authorList>
    </citation>
    <scope>NUCLEOTIDE SEQUENCE [LARGE SCALE GENOMIC DNA]</scope>
    <source>
        <strain evidence="4">DSM 14684 / CIP 108061 / JCM 11494 / NBRC 100937 / ID131577</strain>
    </source>
</reference>
<dbReference type="KEGG" id="cwo:Cwoe_1291"/>
<proteinExistence type="predicted"/>
<dbReference type="Pfam" id="PF17803">
    <property type="entry name" value="Cadherin_4"/>
    <property type="match status" value="8"/>
</dbReference>
<feature type="domain" description="RapA2 cadherin-like" evidence="2">
    <location>
        <begin position="1382"/>
        <end position="1464"/>
    </location>
</feature>
<dbReference type="SMART" id="SM00710">
    <property type="entry name" value="PbH1"/>
    <property type="match status" value="13"/>
</dbReference>
<name>D3FEP6_CONWI</name>
<dbReference type="PANTHER" id="PTHR14139:SF2">
    <property type="entry name" value="CALSYNTENIN-1"/>
    <property type="match status" value="1"/>
</dbReference>
<dbReference type="Gene3D" id="2.60.40.3440">
    <property type="match status" value="2"/>
</dbReference>
<dbReference type="EMBL" id="CP001854">
    <property type="protein sequence ID" value="ADB49720.1"/>
    <property type="molecule type" value="Genomic_DNA"/>
</dbReference>
<keyword evidence="1" id="KW-0732">Signal</keyword>
<dbReference type="InterPro" id="IPR006626">
    <property type="entry name" value="PbH1"/>
</dbReference>
<gene>
    <name evidence="3" type="ordered locus">Cwoe_1291</name>
</gene>
<dbReference type="RefSeq" id="WP_012932771.1">
    <property type="nucleotide sequence ID" value="NC_013739.1"/>
</dbReference>
<dbReference type="HOGENOM" id="CLU_229745_0_0_11"/>
<reference evidence="4" key="2">
    <citation type="submission" date="2010-01" db="EMBL/GenBank/DDBJ databases">
        <title>The complete genome of Conexibacter woesei DSM 14684.</title>
        <authorList>
            <consortium name="US DOE Joint Genome Institute (JGI-PGF)"/>
            <person name="Lucas S."/>
            <person name="Copeland A."/>
            <person name="Lapidus A."/>
            <person name="Glavina del Rio T."/>
            <person name="Dalin E."/>
            <person name="Tice H."/>
            <person name="Bruce D."/>
            <person name="Goodwin L."/>
            <person name="Pitluck S."/>
            <person name="Kyrpides N."/>
            <person name="Mavromatis K."/>
            <person name="Ivanova N."/>
            <person name="Mikhailova N."/>
            <person name="Chertkov O."/>
            <person name="Brettin T."/>
            <person name="Detter J.C."/>
            <person name="Han C."/>
            <person name="Larimer F."/>
            <person name="Land M."/>
            <person name="Hauser L."/>
            <person name="Markowitz V."/>
            <person name="Cheng J.-F."/>
            <person name="Hugenholtz P."/>
            <person name="Woyke T."/>
            <person name="Wu D."/>
            <person name="Pukall R."/>
            <person name="Steenblock K."/>
            <person name="Schneider S."/>
            <person name="Klenk H.-P."/>
            <person name="Eisen J.A."/>
        </authorList>
    </citation>
    <scope>NUCLEOTIDE SEQUENCE [LARGE SCALE GENOMIC DNA]</scope>
    <source>
        <strain evidence="4">DSM 14684 / CIP 108061 / JCM 11494 / NBRC 100937 / ID131577</strain>
    </source>
</reference>
<protein>
    <submittedName>
        <fullName evidence="3">Outer membrane adhesin like protein</fullName>
    </submittedName>
</protein>